<evidence type="ECO:0000256" key="18">
    <source>
        <dbReference type="ARBA" id="ARBA00023170"/>
    </source>
</evidence>
<dbReference type="FunFam" id="3.80.10.10:FF:000275">
    <property type="entry name" value="Leucine-rich repeat receptor-like protein kinase"/>
    <property type="match status" value="1"/>
</dbReference>
<feature type="binding site" evidence="22">
    <location>
        <position position="617"/>
    </location>
    <ligand>
        <name>ATP</name>
        <dbReference type="ChEBI" id="CHEBI:30616"/>
    </ligand>
</feature>
<dbReference type="SUPFAM" id="SSF56112">
    <property type="entry name" value="Protein kinase-like (PK-like)"/>
    <property type="match status" value="1"/>
</dbReference>
<keyword evidence="8" id="KW-0433">Leucine-rich repeat</keyword>
<keyword evidence="11 24" id="KW-0732">Signal</keyword>
<keyword evidence="7" id="KW-0597">Phosphoprotein</keyword>
<dbReference type="FunFam" id="3.80.10.10:FF:000288">
    <property type="entry name" value="LRR receptor-like serine/threonine-protein kinase EFR"/>
    <property type="match status" value="1"/>
</dbReference>
<proteinExistence type="inferred from homology"/>
<dbReference type="InterPro" id="IPR000719">
    <property type="entry name" value="Prot_kinase_dom"/>
</dbReference>
<dbReference type="FunFam" id="1.10.510.10:FF:000358">
    <property type="entry name" value="Putative leucine-rich repeat receptor-like serine/threonine-protein kinase"/>
    <property type="match status" value="1"/>
</dbReference>
<evidence type="ECO:0000256" key="3">
    <source>
        <dbReference type="ARBA" id="ARBA00009592"/>
    </source>
</evidence>
<dbReference type="GO" id="GO:0005524">
    <property type="term" value="F:ATP binding"/>
    <property type="evidence" value="ECO:0007669"/>
    <property type="project" value="UniProtKB-UniRule"/>
</dbReference>
<dbReference type="Proteomes" id="UP000516437">
    <property type="component" value="Chromosome 1"/>
</dbReference>
<comment type="catalytic activity">
    <reaction evidence="20">
        <text>L-threonyl-[protein] + ATP = O-phospho-L-threonyl-[protein] + ADP + H(+)</text>
        <dbReference type="Rhea" id="RHEA:46608"/>
        <dbReference type="Rhea" id="RHEA-COMP:11060"/>
        <dbReference type="Rhea" id="RHEA-COMP:11605"/>
        <dbReference type="ChEBI" id="CHEBI:15378"/>
        <dbReference type="ChEBI" id="CHEBI:30013"/>
        <dbReference type="ChEBI" id="CHEBI:30616"/>
        <dbReference type="ChEBI" id="CHEBI:61977"/>
        <dbReference type="ChEBI" id="CHEBI:456216"/>
        <dbReference type="EC" id="2.7.11.1"/>
    </reaction>
</comment>
<keyword evidence="10 23" id="KW-0812">Transmembrane</keyword>
<evidence type="ECO:0000256" key="6">
    <source>
        <dbReference type="ARBA" id="ARBA00022527"/>
    </source>
</evidence>
<dbReference type="SMART" id="SM00369">
    <property type="entry name" value="LRR_TYP"/>
    <property type="match status" value="5"/>
</dbReference>
<reference evidence="26 27" key="1">
    <citation type="journal article" date="2019" name="Plant Biotechnol. J.">
        <title>The red bayberry genome and genetic basis of sex determination.</title>
        <authorList>
            <person name="Jia H.M."/>
            <person name="Jia H.J."/>
            <person name="Cai Q.L."/>
            <person name="Wang Y."/>
            <person name="Zhao H.B."/>
            <person name="Yang W.F."/>
            <person name="Wang G.Y."/>
            <person name="Li Y.H."/>
            <person name="Zhan D.L."/>
            <person name="Shen Y.T."/>
            <person name="Niu Q.F."/>
            <person name="Chang L."/>
            <person name="Qiu J."/>
            <person name="Zhao L."/>
            <person name="Xie H.B."/>
            <person name="Fu W.Y."/>
            <person name="Jin J."/>
            <person name="Li X.W."/>
            <person name="Jiao Y."/>
            <person name="Zhou C.C."/>
            <person name="Tu T."/>
            <person name="Chai C.Y."/>
            <person name="Gao J.L."/>
            <person name="Fan L.J."/>
            <person name="van de Weg E."/>
            <person name="Wang J.Y."/>
            <person name="Gao Z.S."/>
        </authorList>
    </citation>
    <scope>NUCLEOTIDE SEQUENCE [LARGE SCALE GENOMIC DNA]</scope>
    <source>
        <tissue evidence="26">Leaves</tissue>
    </source>
</reference>
<evidence type="ECO:0000256" key="15">
    <source>
        <dbReference type="ARBA" id="ARBA00022840"/>
    </source>
</evidence>
<comment type="similarity">
    <text evidence="2">Belongs to the protein kinase superfamily. Ser/Thr protein kinase family.</text>
</comment>
<keyword evidence="17 23" id="KW-0472">Membrane</keyword>
<dbReference type="Gene3D" id="1.10.510.10">
    <property type="entry name" value="Transferase(Phosphotransferase) domain 1"/>
    <property type="match status" value="1"/>
</dbReference>
<name>A0A6A1WQV0_9ROSI</name>
<dbReference type="PANTHER" id="PTHR27008:SF596">
    <property type="entry name" value="OS02G0215500 PROTEIN"/>
    <property type="match status" value="1"/>
</dbReference>
<dbReference type="Gene3D" id="3.30.200.20">
    <property type="entry name" value="Phosphorylase Kinase, domain 1"/>
    <property type="match status" value="1"/>
</dbReference>
<dbReference type="SMART" id="SM00220">
    <property type="entry name" value="S_TKc"/>
    <property type="match status" value="1"/>
</dbReference>
<dbReference type="PROSITE" id="PS50011">
    <property type="entry name" value="PROTEIN_KINASE_DOM"/>
    <property type="match status" value="1"/>
</dbReference>
<keyword evidence="27" id="KW-1185">Reference proteome</keyword>
<dbReference type="InterPro" id="IPR011009">
    <property type="entry name" value="Kinase-like_dom_sf"/>
</dbReference>
<evidence type="ECO:0000256" key="4">
    <source>
        <dbReference type="ARBA" id="ARBA00012513"/>
    </source>
</evidence>
<evidence type="ECO:0000256" key="2">
    <source>
        <dbReference type="ARBA" id="ARBA00008684"/>
    </source>
</evidence>
<evidence type="ECO:0000313" key="27">
    <source>
        <dbReference type="Proteomes" id="UP000516437"/>
    </source>
</evidence>
<feature type="chain" id="PRO_5025399088" description="non-specific serine/threonine protein kinase" evidence="24">
    <location>
        <begin position="30"/>
        <end position="925"/>
    </location>
</feature>
<dbReference type="InterPro" id="IPR001245">
    <property type="entry name" value="Ser-Thr/Tyr_kinase_cat_dom"/>
</dbReference>
<dbReference type="FunFam" id="3.30.200.20:FF:000432">
    <property type="entry name" value="LRR receptor-like serine/threonine-protein kinase EFR"/>
    <property type="match status" value="1"/>
</dbReference>
<keyword evidence="5" id="KW-1003">Cell membrane</keyword>
<dbReference type="AlphaFoldDB" id="A0A6A1WQV0"/>
<keyword evidence="9" id="KW-0808">Transferase</keyword>
<dbReference type="Pfam" id="PF00560">
    <property type="entry name" value="LRR_1"/>
    <property type="match status" value="2"/>
</dbReference>
<keyword evidence="14" id="KW-0418">Kinase</keyword>
<feature type="signal peptide" evidence="24">
    <location>
        <begin position="1"/>
        <end position="29"/>
    </location>
</feature>
<dbReference type="Pfam" id="PF13855">
    <property type="entry name" value="LRR_8"/>
    <property type="match status" value="2"/>
</dbReference>
<evidence type="ECO:0000256" key="21">
    <source>
        <dbReference type="ARBA" id="ARBA00048679"/>
    </source>
</evidence>
<keyword evidence="15 22" id="KW-0067">ATP-binding</keyword>
<evidence type="ECO:0000256" key="19">
    <source>
        <dbReference type="ARBA" id="ARBA00023180"/>
    </source>
</evidence>
<dbReference type="InterPro" id="IPR017441">
    <property type="entry name" value="Protein_kinase_ATP_BS"/>
</dbReference>
<dbReference type="GO" id="GO:0004674">
    <property type="term" value="F:protein serine/threonine kinase activity"/>
    <property type="evidence" value="ECO:0007669"/>
    <property type="project" value="UniProtKB-KW"/>
</dbReference>
<evidence type="ECO:0000256" key="1">
    <source>
        <dbReference type="ARBA" id="ARBA00004251"/>
    </source>
</evidence>
<dbReference type="InterPro" id="IPR032675">
    <property type="entry name" value="LRR_dom_sf"/>
</dbReference>
<keyword evidence="13 22" id="KW-0547">Nucleotide-binding</keyword>
<evidence type="ECO:0000256" key="22">
    <source>
        <dbReference type="PROSITE-ProRule" id="PRU10141"/>
    </source>
</evidence>
<comment type="caution">
    <text evidence="26">The sequence shown here is derived from an EMBL/GenBank/DDBJ whole genome shotgun (WGS) entry which is preliminary data.</text>
</comment>
<evidence type="ECO:0000256" key="5">
    <source>
        <dbReference type="ARBA" id="ARBA00022475"/>
    </source>
</evidence>
<evidence type="ECO:0000256" key="9">
    <source>
        <dbReference type="ARBA" id="ARBA00022679"/>
    </source>
</evidence>
<comment type="catalytic activity">
    <reaction evidence="21">
        <text>L-seryl-[protein] + ATP = O-phospho-L-seryl-[protein] + ADP + H(+)</text>
        <dbReference type="Rhea" id="RHEA:17989"/>
        <dbReference type="Rhea" id="RHEA-COMP:9863"/>
        <dbReference type="Rhea" id="RHEA-COMP:11604"/>
        <dbReference type="ChEBI" id="CHEBI:15378"/>
        <dbReference type="ChEBI" id="CHEBI:29999"/>
        <dbReference type="ChEBI" id="CHEBI:30616"/>
        <dbReference type="ChEBI" id="CHEBI:83421"/>
        <dbReference type="ChEBI" id="CHEBI:456216"/>
        <dbReference type="EC" id="2.7.11.1"/>
    </reaction>
</comment>
<feature type="domain" description="Protein kinase" evidence="25">
    <location>
        <begin position="588"/>
        <end position="907"/>
    </location>
</feature>
<dbReference type="SUPFAM" id="SSF52058">
    <property type="entry name" value="L domain-like"/>
    <property type="match status" value="2"/>
</dbReference>
<feature type="transmembrane region" description="Helical" evidence="23">
    <location>
        <begin position="533"/>
        <end position="555"/>
    </location>
</feature>
<evidence type="ECO:0000256" key="14">
    <source>
        <dbReference type="ARBA" id="ARBA00022777"/>
    </source>
</evidence>
<evidence type="ECO:0000256" key="12">
    <source>
        <dbReference type="ARBA" id="ARBA00022737"/>
    </source>
</evidence>
<dbReference type="PANTHER" id="PTHR27008">
    <property type="entry name" value="OS04G0122200 PROTEIN"/>
    <property type="match status" value="1"/>
</dbReference>
<sequence>MGHHPPWSSAVSSCSAFCILVLCVGSASYASSGGNETDGLALLQFKAKVFSDPFMILSSWNDTVHYCQWHGVTCGRRHQRVTELRLTSQKLMGSISPFVGNLSFLRSLYLENNSFTHQIPPEIGRLCRLQLLHLQNNLLGGRIPYNLSGCSNLEVIHLDDNQLFGEIPVEIGSLAKLKTFSAGSNEFTGNVPSLEKLHRFRWLAATSNHLGSGKADDLNFLCTLANATSLEVVGINDNNFGGVLPECIGNFSSTLTQFFCDNNKISGRIPAGITNLINLETLRLWNNNLMGNIPTDIGKLQRLQVVFLSENNLSGNIPSSFGNLTLLSKLVLSNNDLQGNIPSSLGNCQFLVLLDLANNRLSNAIPPQVIGMQSLSIGLNFSSNRLTGPLPMEVGHLNNVGVLDISRNRLAGAIPSSLGSCVSLEFLDMKENLFQGTIPSSFASLRGLQELDLSRNNLSGNIPTFFVDFKWLRLLNLSYNNFDGPVPIDGAFNDSSTAIVVGNSRLCGGIPEMHLPKCNLGKPTKRKWILKNLTMVIVFGVLGVLIVLSILFVYWSTKKEKGLTSSSSSGNLILNMSYQSLLKATNGFSSANLIGAGSFGSVYKGILDEGRMTIAVKVLNLLRHGASKSFLAECEALRNIRHRNLVKILTVCSGVDYQGNEFKALVYEFMAQGSLEDWLHPTTEELDSHQEERCLGLLQRLNIAIDVASAVEYLHWLCEAPIVHCDLKPSNVLLDDDMVGHVSDFGLARFSATAIHNVVSSTNQSSSTGIRGTVGYTAPGFLRQKYLAQNMVQQNEVSTYGDVYSYGILLLEMFTRKRPTDDMFQGTLNLHSFVKTALPQRVLEIADPILFQESNGDQNTMNNWDVRINKIQECLSSIFGIGVACSAEQMGERMSMKDVVAELHSIRKKLLQTRTHGGSQPTYIP</sequence>
<keyword evidence="12" id="KW-0677">Repeat</keyword>
<dbReference type="GO" id="GO:0005886">
    <property type="term" value="C:plasma membrane"/>
    <property type="evidence" value="ECO:0007669"/>
    <property type="project" value="UniProtKB-SubCell"/>
</dbReference>
<dbReference type="InterPro" id="IPR003591">
    <property type="entry name" value="Leu-rich_rpt_typical-subtyp"/>
</dbReference>
<dbReference type="InterPro" id="IPR001611">
    <property type="entry name" value="Leu-rich_rpt"/>
</dbReference>
<comment type="similarity">
    <text evidence="3">Belongs to the RLP family.</text>
</comment>
<evidence type="ECO:0000313" key="26">
    <source>
        <dbReference type="EMBL" id="KAB1226148.1"/>
    </source>
</evidence>
<dbReference type="Pfam" id="PF07714">
    <property type="entry name" value="PK_Tyr_Ser-Thr"/>
    <property type="match status" value="1"/>
</dbReference>
<dbReference type="PROSITE" id="PS00107">
    <property type="entry name" value="PROTEIN_KINASE_ATP"/>
    <property type="match status" value="1"/>
</dbReference>
<evidence type="ECO:0000256" key="13">
    <source>
        <dbReference type="ARBA" id="ARBA00022741"/>
    </source>
</evidence>
<evidence type="ECO:0000256" key="8">
    <source>
        <dbReference type="ARBA" id="ARBA00022614"/>
    </source>
</evidence>
<dbReference type="InterPro" id="IPR051809">
    <property type="entry name" value="Plant_receptor-like_S/T_kinase"/>
</dbReference>
<dbReference type="PROSITE" id="PS00108">
    <property type="entry name" value="PROTEIN_KINASE_ST"/>
    <property type="match status" value="1"/>
</dbReference>
<dbReference type="InterPro" id="IPR013210">
    <property type="entry name" value="LRR_N_plant-typ"/>
</dbReference>
<accession>A0A6A1WQV0</accession>
<evidence type="ECO:0000256" key="20">
    <source>
        <dbReference type="ARBA" id="ARBA00047899"/>
    </source>
</evidence>
<organism evidence="26 27">
    <name type="scientific">Morella rubra</name>
    <name type="common">Chinese bayberry</name>
    <dbReference type="NCBI Taxonomy" id="262757"/>
    <lineage>
        <taxon>Eukaryota</taxon>
        <taxon>Viridiplantae</taxon>
        <taxon>Streptophyta</taxon>
        <taxon>Embryophyta</taxon>
        <taxon>Tracheophyta</taxon>
        <taxon>Spermatophyta</taxon>
        <taxon>Magnoliopsida</taxon>
        <taxon>eudicotyledons</taxon>
        <taxon>Gunneridae</taxon>
        <taxon>Pentapetalae</taxon>
        <taxon>rosids</taxon>
        <taxon>fabids</taxon>
        <taxon>Fagales</taxon>
        <taxon>Myricaceae</taxon>
        <taxon>Morella</taxon>
    </lineage>
</organism>
<protein>
    <recommendedName>
        <fullName evidence="4">non-specific serine/threonine protein kinase</fullName>
        <ecNumber evidence="4">2.7.11.1</ecNumber>
    </recommendedName>
</protein>
<evidence type="ECO:0000259" key="25">
    <source>
        <dbReference type="PROSITE" id="PS50011"/>
    </source>
</evidence>
<dbReference type="OrthoDB" id="676979at2759"/>
<keyword evidence="19" id="KW-0325">Glycoprotein</keyword>
<dbReference type="EMBL" id="RXIC02000019">
    <property type="protein sequence ID" value="KAB1226148.1"/>
    <property type="molecule type" value="Genomic_DNA"/>
</dbReference>
<keyword evidence="16 23" id="KW-1133">Transmembrane helix</keyword>
<gene>
    <name evidence="26" type="ORF">CJ030_MR1G023903</name>
</gene>
<dbReference type="Gene3D" id="3.80.10.10">
    <property type="entry name" value="Ribonuclease Inhibitor"/>
    <property type="match status" value="2"/>
</dbReference>
<evidence type="ECO:0000256" key="24">
    <source>
        <dbReference type="SAM" id="SignalP"/>
    </source>
</evidence>
<keyword evidence="6" id="KW-0723">Serine/threonine-protein kinase</keyword>
<evidence type="ECO:0000256" key="10">
    <source>
        <dbReference type="ARBA" id="ARBA00022692"/>
    </source>
</evidence>
<evidence type="ECO:0000256" key="23">
    <source>
        <dbReference type="SAM" id="Phobius"/>
    </source>
</evidence>
<dbReference type="EC" id="2.7.11.1" evidence="4"/>
<evidence type="ECO:0000256" key="7">
    <source>
        <dbReference type="ARBA" id="ARBA00022553"/>
    </source>
</evidence>
<evidence type="ECO:0000256" key="17">
    <source>
        <dbReference type="ARBA" id="ARBA00023136"/>
    </source>
</evidence>
<evidence type="ECO:0000256" key="11">
    <source>
        <dbReference type="ARBA" id="ARBA00022729"/>
    </source>
</evidence>
<dbReference type="InterPro" id="IPR008271">
    <property type="entry name" value="Ser/Thr_kinase_AS"/>
</dbReference>
<comment type="subcellular location">
    <subcellularLocation>
        <location evidence="1">Cell membrane</location>
        <topology evidence="1">Single-pass type I membrane protein</topology>
    </subcellularLocation>
</comment>
<keyword evidence="18" id="KW-0675">Receptor</keyword>
<dbReference type="Pfam" id="PF08263">
    <property type="entry name" value="LRRNT_2"/>
    <property type="match status" value="1"/>
</dbReference>
<evidence type="ECO:0000256" key="16">
    <source>
        <dbReference type="ARBA" id="ARBA00022989"/>
    </source>
</evidence>